<dbReference type="CDD" id="cd00167">
    <property type="entry name" value="SANT"/>
    <property type="match status" value="2"/>
</dbReference>
<organism evidence="4 5">
    <name type="scientific">Aureococcus anophagefferens</name>
    <name type="common">Harmful bloom alga</name>
    <dbReference type="NCBI Taxonomy" id="44056"/>
    <lineage>
        <taxon>Eukaryota</taxon>
        <taxon>Sar</taxon>
        <taxon>Stramenopiles</taxon>
        <taxon>Ochrophyta</taxon>
        <taxon>Pelagophyceae</taxon>
        <taxon>Pelagomonadales</taxon>
        <taxon>Pelagomonadaceae</taxon>
        <taxon>Aureococcus</taxon>
    </lineage>
</organism>
<dbReference type="InterPro" id="IPR001005">
    <property type="entry name" value="SANT/Myb"/>
</dbReference>
<evidence type="ECO:0000259" key="3">
    <source>
        <dbReference type="PROSITE" id="PS51294"/>
    </source>
</evidence>
<dbReference type="InterPro" id="IPR011032">
    <property type="entry name" value="GroES-like_sf"/>
</dbReference>
<sequence>MESSITESTALWYVGGRACELRARPLPEPGANQVLVVATHGAVSRGTETLVLEGLVPASESERMRCPHMDGAFSFPAKYGYVSVGYVARCGAGAEALQGRRVFCLHPHETAYAARERPRRERRRPRRRPTRRAIRAGAATALGLAGDEALVVEASWYGARPVALPLGEAFHARRLTLRSSQVGQLPADRAALDLRARLAVALDLAADPTLDVLFEDAWIDFDELHEAIPRVCGDGASGSLRRRRRRARPAPPGLLDLDRLRDYAAILFATALLLAGAAGLQELDHGHGFGFLPAPAPTLSCVAATRDNCKITFSLRRTPSDAALSSDSEDDLPYRVIHERRRLAALASSAAVPVTPPQTVAPPPDTEPPPAVERRAPRRRKRWAAGSGGQPLTLRTKQRKRKLATAPVPPPRAAEPPRAPKRAAPKKQQQLETDSGPTDGRKRKPTALFVAESASVDNRKLRLGGDAEGDVGGDAPKEPKGPEGVLSKPPSNSRRRFADWEDDIINECMREGGLSWVQIAERIPGRDGSGRQCRARWLNHLDPSLDKSPWTPEEDAILVKAHQRLGNKWAKIAELLPGRGGAAIKNRWHSSAHEGDTRKR</sequence>
<reference evidence="4 5" key="1">
    <citation type="submission" date="2024-03" db="EMBL/GenBank/DDBJ databases">
        <title>Aureococcus anophagefferens CCMP1851 and Kratosvirus quantuckense: Draft genome of a second virus-susceptible host strain in the model system.</title>
        <authorList>
            <person name="Chase E."/>
            <person name="Truchon A.R."/>
            <person name="Schepens W."/>
            <person name="Wilhelm S.W."/>
        </authorList>
    </citation>
    <scope>NUCLEOTIDE SEQUENCE [LARGE SCALE GENOMIC DNA]</scope>
    <source>
        <strain evidence="4 5">CCMP1851</strain>
    </source>
</reference>
<evidence type="ECO:0000256" key="1">
    <source>
        <dbReference type="SAM" id="MobiDB-lite"/>
    </source>
</evidence>
<proteinExistence type="predicted"/>
<dbReference type="Gene3D" id="1.10.10.60">
    <property type="entry name" value="Homeodomain-like"/>
    <property type="match status" value="2"/>
</dbReference>
<feature type="domain" description="HTH myb-type" evidence="3">
    <location>
        <begin position="542"/>
        <end position="596"/>
    </location>
</feature>
<feature type="domain" description="Myb-like" evidence="2">
    <location>
        <begin position="542"/>
        <end position="592"/>
    </location>
</feature>
<evidence type="ECO:0000259" key="2">
    <source>
        <dbReference type="PROSITE" id="PS50090"/>
    </source>
</evidence>
<dbReference type="PANTHER" id="PTHR45614">
    <property type="entry name" value="MYB PROTEIN-RELATED"/>
    <property type="match status" value="1"/>
</dbReference>
<dbReference type="PROSITE" id="PS51294">
    <property type="entry name" value="HTH_MYB"/>
    <property type="match status" value="1"/>
</dbReference>
<dbReference type="SUPFAM" id="SSF50129">
    <property type="entry name" value="GroES-like"/>
    <property type="match status" value="1"/>
</dbReference>
<dbReference type="Gene3D" id="3.90.180.10">
    <property type="entry name" value="Medium-chain alcohol dehydrogenases, catalytic domain"/>
    <property type="match status" value="1"/>
</dbReference>
<name>A0ABR1GFZ1_AURAN</name>
<dbReference type="InterPro" id="IPR009057">
    <property type="entry name" value="Homeodomain-like_sf"/>
</dbReference>
<dbReference type="InterPro" id="IPR050560">
    <property type="entry name" value="MYB_TF"/>
</dbReference>
<evidence type="ECO:0000313" key="5">
    <source>
        <dbReference type="Proteomes" id="UP001363151"/>
    </source>
</evidence>
<feature type="domain" description="Myb-like" evidence="2">
    <location>
        <begin position="489"/>
        <end position="541"/>
    </location>
</feature>
<dbReference type="InterPro" id="IPR017930">
    <property type="entry name" value="Myb_dom"/>
</dbReference>
<gene>
    <name evidence="4" type="ORF">SO694_0013208</name>
</gene>
<dbReference type="PROSITE" id="PS50090">
    <property type="entry name" value="MYB_LIKE"/>
    <property type="match status" value="2"/>
</dbReference>
<accession>A0ABR1GFZ1</accession>
<dbReference type="Proteomes" id="UP001363151">
    <property type="component" value="Unassembled WGS sequence"/>
</dbReference>
<protein>
    <submittedName>
        <fullName evidence="4">L-threonine 3-dehydrogenase</fullName>
    </submittedName>
</protein>
<keyword evidence="5" id="KW-1185">Reference proteome</keyword>
<dbReference type="PANTHER" id="PTHR45614:SF25">
    <property type="entry name" value="MYB PROTEIN"/>
    <property type="match status" value="1"/>
</dbReference>
<dbReference type="SMART" id="SM00717">
    <property type="entry name" value="SANT"/>
    <property type="match status" value="2"/>
</dbReference>
<comment type="caution">
    <text evidence="4">The sequence shown here is derived from an EMBL/GenBank/DDBJ whole genome shotgun (WGS) entry which is preliminary data.</text>
</comment>
<dbReference type="Pfam" id="PF00249">
    <property type="entry name" value="Myb_DNA-binding"/>
    <property type="match status" value="1"/>
</dbReference>
<feature type="region of interest" description="Disordered" evidence="1">
    <location>
        <begin position="459"/>
        <end position="495"/>
    </location>
</feature>
<feature type="region of interest" description="Disordered" evidence="1">
    <location>
        <begin position="347"/>
        <end position="444"/>
    </location>
</feature>
<dbReference type="SUPFAM" id="SSF46689">
    <property type="entry name" value="Homeodomain-like"/>
    <property type="match status" value="2"/>
</dbReference>
<dbReference type="EMBL" id="JBBJCI010000017">
    <property type="protein sequence ID" value="KAK7254793.1"/>
    <property type="molecule type" value="Genomic_DNA"/>
</dbReference>
<evidence type="ECO:0000313" key="4">
    <source>
        <dbReference type="EMBL" id="KAK7254793.1"/>
    </source>
</evidence>
<feature type="compositionally biased region" description="Pro residues" evidence="1">
    <location>
        <begin position="354"/>
        <end position="371"/>
    </location>
</feature>